<evidence type="ECO:0000256" key="1">
    <source>
        <dbReference type="ARBA" id="ARBA00006494"/>
    </source>
</evidence>
<dbReference type="InterPro" id="IPR014440">
    <property type="entry name" value="HCCAis_GSTk"/>
</dbReference>
<dbReference type="Pfam" id="PF01323">
    <property type="entry name" value="DSBA"/>
    <property type="match status" value="1"/>
</dbReference>
<comment type="caution">
    <text evidence="7">The sequence shown here is derived from an EMBL/GenBank/DDBJ whole genome shotgun (WGS) entry which is preliminary data.</text>
</comment>
<dbReference type="InterPro" id="IPR001853">
    <property type="entry name" value="DSBA-like_thioredoxin_dom"/>
</dbReference>
<gene>
    <name evidence="7" type="ORF">TD95_003761</name>
</gene>
<dbReference type="GO" id="GO:0005739">
    <property type="term" value="C:mitochondrion"/>
    <property type="evidence" value="ECO:0007669"/>
    <property type="project" value="TreeGrafter"/>
</dbReference>
<keyword evidence="2 4" id="KW-0808">Transferase</keyword>
<dbReference type="GO" id="GO:0004364">
    <property type="term" value="F:glutathione transferase activity"/>
    <property type="evidence" value="ECO:0007669"/>
    <property type="project" value="UniProtKB-UniRule"/>
</dbReference>
<evidence type="ECO:0000313" key="7">
    <source>
        <dbReference type="EMBL" id="KKA30555.1"/>
    </source>
</evidence>
<dbReference type="OrthoDB" id="4664297at2759"/>
<organism evidence="7 8">
    <name type="scientific">Thielaviopsis punctulata</name>
    <dbReference type="NCBI Taxonomy" id="72032"/>
    <lineage>
        <taxon>Eukaryota</taxon>
        <taxon>Fungi</taxon>
        <taxon>Dikarya</taxon>
        <taxon>Ascomycota</taxon>
        <taxon>Pezizomycotina</taxon>
        <taxon>Sordariomycetes</taxon>
        <taxon>Hypocreomycetidae</taxon>
        <taxon>Microascales</taxon>
        <taxon>Ceratocystidaceae</taxon>
        <taxon>Thielaviopsis</taxon>
    </lineage>
</organism>
<feature type="domain" description="DSBA-like thioredoxin" evidence="6">
    <location>
        <begin position="6"/>
        <end position="209"/>
    </location>
</feature>
<dbReference type="AlphaFoldDB" id="A0A0F4ZK10"/>
<dbReference type="InterPro" id="IPR051924">
    <property type="entry name" value="GST_Kappa/NadH"/>
</dbReference>
<dbReference type="PANTHER" id="PTHR42943">
    <property type="entry name" value="GLUTATHIONE S-TRANSFERASE KAPPA"/>
    <property type="match status" value="1"/>
</dbReference>
<accession>A0A0F4ZK10</accession>
<evidence type="ECO:0000259" key="6">
    <source>
        <dbReference type="Pfam" id="PF01323"/>
    </source>
</evidence>
<dbReference type="EC" id="2.5.1.18" evidence="4"/>
<sequence>MPGKKIVVNIDLISLYSYFAFVEFLPLIEKLKAHGVTVEIVPVFLSGIMGASKNSPPWMVPAKRIYLSDDTRRSAARLGIPCNIPENFVTYTNDLLPLRAMHVLRANFPLSVYHAALAAMYAAFFSPPAPRNFNSPTVLKEILRSVDGVQGRAEEVVKAATGEDAKRALHEATNTAVKQGAFGAPWIVATRDGKVEYFFGSDRLHQLYTFLDLPFTEATLLPPAKL</sequence>
<dbReference type="SUPFAM" id="SSF52833">
    <property type="entry name" value="Thioredoxin-like"/>
    <property type="match status" value="1"/>
</dbReference>
<dbReference type="InterPro" id="IPR036249">
    <property type="entry name" value="Thioredoxin-like_sf"/>
</dbReference>
<comment type="similarity">
    <text evidence="1 4">Belongs to the GST superfamily. Kappa family.</text>
</comment>
<evidence type="ECO:0000256" key="4">
    <source>
        <dbReference type="PIRNR" id="PIRNR006386"/>
    </source>
</evidence>
<dbReference type="PIRSF" id="PIRSF006386">
    <property type="entry name" value="HCCAis_GSTk"/>
    <property type="match status" value="1"/>
</dbReference>
<feature type="active site" description="Nucleophile" evidence="5">
    <location>
        <position position="14"/>
    </location>
</feature>
<dbReference type="EMBL" id="LAEV01000368">
    <property type="protein sequence ID" value="KKA30555.1"/>
    <property type="molecule type" value="Genomic_DNA"/>
</dbReference>
<evidence type="ECO:0000256" key="2">
    <source>
        <dbReference type="ARBA" id="ARBA00022679"/>
    </source>
</evidence>
<proteinExistence type="inferred from homology"/>
<dbReference type="GO" id="GO:0004602">
    <property type="term" value="F:glutathione peroxidase activity"/>
    <property type="evidence" value="ECO:0007669"/>
    <property type="project" value="TreeGrafter"/>
</dbReference>
<name>A0A0F4ZK10_9PEZI</name>
<evidence type="ECO:0000256" key="3">
    <source>
        <dbReference type="ARBA" id="ARBA00047960"/>
    </source>
</evidence>
<dbReference type="FunFam" id="3.40.30.10:FF:000096">
    <property type="entry name" value="Glutathione S-transferase kappa"/>
    <property type="match status" value="1"/>
</dbReference>
<dbReference type="GO" id="GO:0006749">
    <property type="term" value="P:glutathione metabolic process"/>
    <property type="evidence" value="ECO:0007669"/>
    <property type="project" value="TreeGrafter"/>
</dbReference>
<dbReference type="Proteomes" id="UP000033483">
    <property type="component" value="Unassembled WGS sequence"/>
</dbReference>
<dbReference type="GO" id="GO:0005777">
    <property type="term" value="C:peroxisome"/>
    <property type="evidence" value="ECO:0007669"/>
    <property type="project" value="TreeGrafter"/>
</dbReference>
<comment type="catalytic activity">
    <reaction evidence="3 4">
        <text>RX + glutathione = an S-substituted glutathione + a halide anion + H(+)</text>
        <dbReference type="Rhea" id="RHEA:16437"/>
        <dbReference type="ChEBI" id="CHEBI:15378"/>
        <dbReference type="ChEBI" id="CHEBI:16042"/>
        <dbReference type="ChEBI" id="CHEBI:17792"/>
        <dbReference type="ChEBI" id="CHEBI:57925"/>
        <dbReference type="ChEBI" id="CHEBI:90779"/>
        <dbReference type="EC" id="2.5.1.18"/>
    </reaction>
</comment>
<evidence type="ECO:0000256" key="5">
    <source>
        <dbReference type="PIRSR" id="PIRSR006386-1"/>
    </source>
</evidence>
<keyword evidence="8" id="KW-1185">Reference proteome</keyword>
<dbReference type="Gene3D" id="3.40.30.10">
    <property type="entry name" value="Glutaredoxin"/>
    <property type="match status" value="1"/>
</dbReference>
<evidence type="ECO:0000313" key="8">
    <source>
        <dbReference type="Proteomes" id="UP000033483"/>
    </source>
</evidence>
<dbReference type="PANTHER" id="PTHR42943:SF13">
    <property type="entry name" value="GLUTATHIONE S-TRANSFERASE KAPPA-RELATED"/>
    <property type="match status" value="1"/>
</dbReference>
<protein>
    <recommendedName>
        <fullName evidence="4">Glutathione S-transferase kappa</fullName>
        <ecNumber evidence="4">2.5.1.18</ecNumber>
    </recommendedName>
</protein>
<reference evidence="7 8" key="1">
    <citation type="submission" date="2015-03" db="EMBL/GenBank/DDBJ databases">
        <authorList>
            <person name="Radwan O."/>
            <person name="Al-Naeli F.A."/>
            <person name="Rendon G.A."/>
            <person name="Fields C."/>
        </authorList>
    </citation>
    <scope>NUCLEOTIDE SEQUENCE [LARGE SCALE GENOMIC DNA]</scope>
    <source>
        <strain evidence="7">CR-DP1</strain>
    </source>
</reference>